<dbReference type="GO" id="GO:0015631">
    <property type="term" value="F:tubulin binding"/>
    <property type="evidence" value="ECO:0007669"/>
    <property type="project" value="TreeGrafter"/>
</dbReference>
<dbReference type="EMBL" id="JAINUG010000001">
    <property type="protein sequence ID" value="KAJ8418783.1"/>
    <property type="molecule type" value="Genomic_DNA"/>
</dbReference>
<dbReference type="PANTHER" id="PTHR46348">
    <property type="entry name" value="DELETED IN LUNG AND ESOPHAGEAL CANCER PROTEIN 1"/>
    <property type="match status" value="1"/>
</dbReference>
<name>A0AAD7X3K8_9TELE</name>
<feature type="region of interest" description="Disordered" evidence="1">
    <location>
        <begin position="1217"/>
        <end position="1276"/>
    </location>
</feature>
<dbReference type="GO" id="GO:0005737">
    <property type="term" value="C:cytoplasm"/>
    <property type="evidence" value="ECO:0007669"/>
    <property type="project" value="TreeGrafter"/>
</dbReference>
<dbReference type="Pfam" id="PF23316">
    <property type="entry name" value="Ig_DLEC1_6th"/>
    <property type="match status" value="1"/>
</dbReference>
<dbReference type="Proteomes" id="UP001221898">
    <property type="component" value="Unassembled WGS sequence"/>
</dbReference>
<dbReference type="Pfam" id="PF23277">
    <property type="entry name" value="Ig_Dlec1_1"/>
    <property type="match status" value="1"/>
</dbReference>
<feature type="compositionally biased region" description="Acidic residues" evidence="1">
    <location>
        <begin position="1256"/>
        <end position="1271"/>
    </location>
</feature>
<keyword evidence="4" id="KW-1185">Reference proteome</keyword>
<organism evidence="3 4">
    <name type="scientific">Aldrovandia affinis</name>
    <dbReference type="NCBI Taxonomy" id="143900"/>
    <lineage>
        <taxon>Eukaryota</taxon>
        <taxon>Metazoa</taxon>
        <taxon>Chordata</taxon>
        <taxon>Craniata</taxon>
        <taxon>Vertebrata</taxon>
        <taxon>Euteleostomi</taxon>
        <taxon>Actinopterygii</taxon>
        <taxon>Neopterygii</taxon>
        <taxon>Teleostei</taxon>
        <taxon>Notacanthiformes</taxon>
        <taxon>Halosauridae</taxon>
        <taxon>Aldrovandia</taxon>
    </lineage>
</organism>
<dbReference type="InterPro" id="IPR033304">
    <property type="entry name" value="DLEC1"/>
</dbReference>
<feature type="compositionally biased region" description="Low complexity" evidence="1">
    <location>
        <begin position="189"/>
        <end position="205"/>
    </location>
</feature>
<gene>
    <name evidence="3" type="ORF">AAFF_G00002820</name>
</gene>
<dbReference type="GO" id="GO:0005929">
    <property type="term" value="C:cilium"/>
    <property type="evidence" value="ECO:0007669"/>
    <property type="project" value="TreeGrafter"/>
</dbReference>
<evidence type="ECO:0000313" key="4">
    <source>
        <dbReference type="Proteomes" id="UP001221898"/>
    </source>
</evidence>
<dbReference type="InterPro" id="IPR013783">
    <property type="entry name" value="Ig-like_fold"/>
</dbReference>
<feature type="compositionally biased region" description="Low complexity" evidence="1">
    <location>
        <begin position="1239"/>
        <end position="1254"/>
    </location>
</feature>
<feature type="domain" description="Deleted in lung and esophageal cancer protein 1 Ig-like" evidence="2">
    <location>
        <begin position="292"/>
        <end position="378"/>
    </location>
</feature>
<reference evidence="3" key="1">
    <citation type="journal article" date="2023" name="Science">
        <title>Genome structures resolve the early diversification of teleost fishes.</title>
        <authorList>
            <person name="Parey E."/>
            <person name="Louis A."/>
            <person name="Montfort J."/>
            <person name="Bouchez O."/>
            <person name="Roques C."/>
            <person name="Iampietro C."/>
            <person name="Lluch J."/>
            <person name="Castinel A."/>
            <person name="Donnadieu C."/>
            <person name="Desvignes T."/>
            <person name="Floi Bucao C."/>
            <person name="Jouanno E."/>
            <person name="Wen M."/>
            <person name="Mejri S."/>
            <person name="Dirks R."/>
            <person name="Jansen H."/>
            <person name="Henkel C."/>
            <person name="Chen W.J."/>
            <person name="Zahm M."/>
            <person name="Cabau C."/>
            <person name="Klopp C."/>
            <person name="Thompson A.W."/>
            <person name="Robinson-Rechavi M."/>
            <person name="Braasch I."/>
            <person name="Lecointre G."/>
            <person name="Bobe J."/>
            <person name="Postlethwait J.H."/>
            <person name="Berthelot C."/>
            <person name="Roest Crollius H."/>
            <person name="Guiguen Y."/>
        </authorList>
    </citation>
    <scope>NUCLEOTIDE SEQUENCE</scope>
    <source>
        <strain evidence="3">NC1722</strain>
    </source>
</reference>
<evidence type="ECO:0000256" key="1">
    <source>
        <dbReference type="SAM" id="MobiDB-lite"/>
    </source>
</evidence>
<feature type="region of interest" description="Disordered" evidence="1">
    <location>
        <begin position="187"/>
        <end position="230"/>
    </location>
</feature>
<dbReference type="Gene3D" id="2.60.40.10">
    <property type="entry name" value="Immunoglobulins"/>
    <property type="match status" value="7"/>
</dbReference>
<sequence>MNRHRPASERTQDISHLLASIFKDLYTAEVIGKDKVTNLTKSRRGDNSYHDTYVEELQQLHFEYTQRMSDADMLENHILQARLQATAKEEQVHNNTVEEVGEVYHQLGLPPVKSTFKWCVDNSLLKSNNLICPEDYIIEQAPPIKSPRGKSTPGFTKSTICFNKHINNQPQDDGYTVIPSPDMLEQSEETLTLPSTPESSTSSRSKPSEKRSQEFRPVWMGEPTESHQAEERAALLKLKERNNFLRNPRFLPPHAQRGGKSLIFPAKRVEKLVNGRRLVVEESSSEQPVPVFLANPPIVLFTDYRMGQVYETTVELRNLTATSRHVRVIPPATPHFSIGLGKFPGEGGTVAPGMSCQYTVRFAPDSLADFDDFLLVETQAPYPLIVPIEARRPPPILTLPSVLDCGYCLVGGVKIMEFLCRNEGLSDGSFCIMPKRLWPASNLRSVVTSSFAEEPPFGVSPSLFELFPGQATMVEVAFFPKTPESCFQVFSIVCDNCQVKDIIVQGTGQLITVELVSVSDGEDHPALGEPCDLTAEHFLRFGPANPQSLLQKTLVIRNNTHLELPFHWQIMQPTLQPLLPGEAPESTRIKYCQATEGVFDLREYHSVCHLVLRDIPDPPKEPTEKGQSQHLEMATKVNDVIVMEIEVKGSTEPHKVLLEPYAIHFPGETYIGMAIRKRFKMWNNSKSLIQFQWDRLSDCHIMEVEPPMGEIEMNECCDLELVLTGGKPGSFLTGLQCHIQHHCQPVTLTVEASFKGPRLSISAPSLDLGLIRLGDQACSTVHITNNSQLEASWAIEDRPDSQEVSETQITIEPHSGVLPPLASCCVEVLFRPVACQHFDTILELVVKNGTGCHLAVQADVQSPSVCLLNCKLGFPETYVGVPTRGTVTLFNQTLLPAHFSWGKLQGKQASLCSICFSPSTGTLGPNATMEIVVEFTANTDVELTEVAGICEVIGMQDPLVLGFFSKAKRLHISYSIPPTDCPAVGSQDPSALVLDFGDSVILMRAVTKQLMMTNHTAIPAPFRLEAEYFTGRPPSPPPEGGADLRSRASYLRRQIHHVQPKKAEEKTHQDFVNSLLVHGKGAAFFVQPASGTLGPFETQTVDITAFTNMWGDYQDLLICKVGDLEPVAIPMKVLVRGCPVYFQMTGPQPEMQTQGPIIRFGAHVSGGDTVSRSLRLNNISPYNIRMDWETYNQEVGDRKLVDLVVWYGDAFPLKDADGNEVPGGRLGSGDSVTPSWDWSRTPSSSGKSSSLRSECFPEENEQEEEKEEEEAGTPQLLPASKKLISVHLRAHEGNASDYPYCITPQQIVVPAGGSTTIHVSFTPLTLSGPTNDPGCAGFALGFMSLDCKVASCIPGKVERAQGFELQPFRLDLQASVKPAHLLVQMEDEEEALEFHAIAGDLIQHKGREPHKEVARDFILTRNLQLKNTTEMRLGGTGSYDRHSGEHQFLILRPQHNLQVKVGFHSSLSLLDHLSQPEEQPPHANQLIHTDTGERKLRFQQNLSIEYSNNSVQLVPLCAHLSLPTLYLSETTLDFSTCYVGQTHSREVFLCIRGGSCSYWTAVVEVGEEASMFRVTPDSGILDHPVVPSRQPLQISFTARDQGEARATITVQGILGEPPISLQVQREGLL</sequence>
<evidence type="ECO:0000313" key="3">
    <source>
        <dbReference type="EMBL" id="KAJ8418783.1"/>
    </source>
</evidence>
<accession>A0AAD7X3K8</accession>
<dbReference type="InterPro" id="IPR059041">
    <property type="entry name" value="Ig_DLEC1_1"/>
</dbReference>
<proteinExistence type="predicted"/>
<evidence type="ECO:0000259" key="2">
    <source>
        <dbReference type="Pfam" id="PF23277"/>
    </source>
</evidence>
<comment type="caution">
    <text evidence="3">The sequence shown here is derived from an EMBL/GenBank/DDBJ whole genome shotgun (WGS) entry which is preliminary data.</text>
</comment>
<dbReference type="GO" id="GO:0008285">
    <property type="term" value="P:negative regulation of cell population proliferation"/>
    <property type="evidence" value="ECO:0007669"/>
    <property type="project" value="InterPro"/>
</dbReference>
<protein>
    <recommendedName>
        <fullName evidence="2">Deleted in lung and esophageal cancer protein 1 Ig-like domain-containing protein</fullName>
    </recommendedName>
</protein>
<dbReference type="PANTHER" id="PTHR46348:SF1">
    <property type="entry name" value="DELETED IN LUNG AND ESOPHAGEAL CANCER PROTEIN 1"/>
    <property type="match status" value="1"/>
</dbReference>